<dbReference type="Pfam" id="PF00250">
    <property type="entry name" value="Forkhead"/>
    <property type="match status" value="1"/>
</dbReference>
<proteinExistence type="predicted"/>
<evidence type="ECO:0000259" key="9">
    <source>
        <dbReference type="PROSITE" id="PS50039"/>
    </source>
</evidence>
<dbReference type="Gene3D" id="1.10.10.10">
    <property type="entry name" value="Winged helix-like DNA-binding domain superfamily/Winged helix DNA-binding domain"/>
    <property type="match status" value="1"/>
</dbReference>
<name>G1TQE3_RABIT</name>
<dbReference type="PROSITE" id="PS50039">
    <property type="entry name" value="FORK_HEAD_3"/>
    <property type="match status" value="1"/>
</dbReference>
<dbReference type="GO" id="GO:0046332">
    <property type="term" value="F:SMAD binding"/>
    <property type="evidence" value="ECO:0007669"/>
    <property type="project" value="UniProtKB-ARBA"/>
</dbReference>
<keyword evidence="5" id="KW-0804">Transcription</keyword>
<protein>
    <recommendedName>
        <fullName evidence="9">Fork-head domain-containing protein</fullName>
    </recommendedName>
</protein>
<dbReference type="GeneTree" id="ENSGT00940000159537"/>
<comment type="subcellular location">
    <subcellularLocation>
        <location evidence="1 7">Nucleus</location>
    </subcellularLocation>
</comment>
<feature type="domain" description="Fork-head" evidence="9">
    <location>
        <begin position="28"/>
        <end position="162"/>
    </location>
</feature>
<dbReference type="HOGENOM" id="CLU_039733_0_0_1"/>
<dbReference type="SMART" id="SM00339">
    <property type="entry name" value="FH"/>
    <property type="match status" value="1"/>
</dbReference>
<dbReference type="Proteomes" id="UP000001811">
    <property type="component" value="Unplaced"/>
</dbReference>
<organism evidence="10 11">
    <name type="scientific">Oryctolagus cuniculus</name>
    <name type="common">Rabbit</name>
    <dbReference type="NCBI Taxonomy" id="9986"/>
    <lineage>
        <taxon>Eukaryota</taxon>
        <taxon>Metazoa</taxon>
        <taxon>Chordata</taxon>
        <taxon>Craniata</taxon>
        <taxon>Vertebrata</taxon>
        <taxon>Euteleostomi</taxon>
        <taxon>Mammalia</taxon>
        <taxon>Eutheria</taxon>
        <taxon>Euarchontoglires</taxon>
        <taxon>Glires</taxon>
        <taxon>Lagomorpha</taxon>
        <taxon>Leporidae</taxon>
        <taxon>Oryctolagus</taxon>
    </lineage>
</organism>
<dbReference type="InterPro" id="IPR030456">
    <property type="entry name" value="TF_fork_head_CS_2"/>
</dbReference>
<dbReference type="InterPro" id="IPR001766">
    <property type="entry name" value="Fork_head_dom"/>
</dbReference>
<evidence type="ECO:0000256" key="7">
    <source>
        <dbReference type="PROSITE-ProRule" id="PRU00089"/>
    </source>
</evidence>
<accession>G1TQE3</accession>
<evidence type="ECO:0000256" key="4">
    <source>
        <dbReference type="ARBA" id="ARBA00023159"/>
    </source>
</evidence>
<dbReference type="PRINTS" id="PR00053">
    <property type="entry name" value="FORKHEAD"/>
</dbReference>
<keyword evidence="11" id="KW-1185">Reference proteome</keyword>
<sequence>MGPCRDSQAESPSERPKRRKKRYLRHDKPPYTYLAMIALVIQAAPARRLKLAQIIHQVQAVFPFFRDDYEGWKDSIRHNLSSNPCFRKVGERRATPCGGGAGTEGRSLRVPRPHEACPPTPFQVPKDPAKPQAKGNFWAVDVSLIPADALRLQNTALCRRWQNRGAHRAFAKDLGPYVLHGRPYRPPSPPPPASEGFSIKSLLGNPGEGPFWLQHPKRVWQGSSTPAGAGFRISEGEAVYTPPLLSSERPLWSQLPLHIPLVWNVHCPAGQTSFSFPSLPQCLSLVRSTYCQEPQILRGCPRGDTGPHCGGSCPPPTCPFTLPTWSCPWPHCHPPPVPSAHPRPAQLTGVWPLNPRGPRGCSGTWTLSSRGSRPTRTSTTCGSAALRTWLVPPRAGFCPGTACEATEAGAASPSRPPPPAPGPRTKALRGSAATAAWRQEAPTLLSRSCLLGCTSQGCAPSWAHPRGWEGRARLGSHSWSHLPPPQPNHPSLPTLASGWGRENPVLDPVWKGEHLFGDSG</sequence>
<dbReference type="InterPro" id="IPR036388">
    <property type="entry name" value="WH-like_DNA-bd_sf"/>
</dbReference>
<keyword evidence="3 7" id="KW-0238">DNA-binding</keyword>
<dbReference type="GO" id="GO:0032444">
    <property type="term" value="C:activin responsive factor complex"/>
    <property type="evidence" value="ECO:0007669"/>
    <property type="project" value="TreeGrafter"/>
</dbReference>
<evidence type="ECO:0000256" key="5">
    <source>
        <dbReference type="ARBA" id="ARBA00023163"/>
    </source>
</evidence>
<evidence type="ECO:0000313" key="10">
    <source>
        <dbReference type="Ensembl" id="ENSOCUP00000019238.2"/>
    </source>
</evidence>
<dbReference type="SUPFAM" id="SSF46785">
    <property type="entry name" value="Winged helix' DNA-binding domain"/>
    <property type="match status" value="1"/>
</dbReference>
<dbReference type="InParanoid" id="G1TQE3"/>
<dbReference type="PANTHER" id="PTHR47316:SF1">
    <property type="entry name" value="FORKHEAD BOX PROTEIN H1"/>
    <property type="match status" value="1"/>
</dbReference>
<evidence type="ECO:0000256" key="1">
    <source>
        <dbReference type="ARBA" id="ARBA00004123"/>
    </source>
</evidence>
<dbReference type="STRING" id="9986.ENSOCUP00000019238"/>
<dbReference type="GO" id="GO:0000976">
    <property type="term" value="F:transcription cis-regulatory region binding"/>
    <property type="evidence" value="ECO:0007669"/>
    <property type="project" value="TreeGrafter"/>
</dbReference>
<evidence type="ECO:0000256" key="3">
    <source>
        <dbReference type="ARBA" id="ARBA00023125"/>
    </source>
</evidence>
<dbReference type="Ensembl" id="ENSOCUT00000021148.2">
    <property type="protein sequence ID" value="ENSOCUP00000019238.2"/>
    <property type="gene ID" value="ENSOCUG00000023626.2"/>
</dbReference>
<dbReference type="PANTHER" id="PTHR47316">
    <property type="entry name" value="FORKHEAD BOX PROTEIN H1"/>
    <property type="match status" value="1"/>
</dbReference>
<feature type="DNA-binding region" description="Fork-head" evidence="7">
    <location>
        <begin position="28"/>
        <end position="162"/>
    </location>
</feature>
<dbReference type="InterPro" id="IPR036390">
    <property type="entry name" value="WH_DNA-bd_sf"/>
</dbReference>
<dbReference type="SMR" id="G1TQE3"/>
<feature type="region of interest" description="Disordered" evidence="8">
    <location>
        <begin position="479"/>
        <end position="499"/>
    </location>
</feature>
<dbReference type="eggNOG" id="KOG2294">
    <property type="taxonomic scope" value="Eukaryota"/>
</dbReference>
<dbReference type="InterPro" id="IPR052327">
    <property type="entry name" value="Activin_resp_transcr_regulator"/>
</dbReference>
<feature type="region of interest" description="Disordered" evidence="8">
    <location>
        <begin position="407"/>
        <end position="431"/>
    </location>
</feature>
<evidence type="ECO:0000256" key="2">
    <source>
        <dbReference type="ARBA" id="ARBA00023015"/>
    </source>
</evidence>
<dbReference type="GO" id="GO:0007179">
    <property type="term" value="P:transforming growth factor beta receptor signaling pathway"/>
    <property type="evidence" value="ECO:0007669"/>
    <property type="project" value="TreeGrafter"/>
</dbReference>
<keyword evidence="2" id="KW-0805">Transcription regulation</keyword>
<dbReference type="GO" id="GO:0001228">
    <property type="term" value="F:DNA-binding transcription activator activity, RNA polymerase II-specific"/>
    <property type="evidence" value="ECO:0007669"/>
    <property type="project" value="TreeGrafter"/>
</dbReference>
<dbReference type="InterPro" id="IPR047511">
    <property type="entry name" value="FH_FOXH1"/>
</dbReference>
<feature type="compositionally biased region" description="Basic residues" evidence="8">
    <location>
        <begin position="16"/>
        <end position="25"/>
    </location>
</feature>
<dbReference type="PROSITE" id="PS00658">
    <property type="entry name" value="FORK_HEAD_2"/>
    <property type="match status" value="1"/>
</dbReference>
<dbReference type="FunCoup" id="G1TQE3">
    <property type="interactions" value="136"/>
</dbReference>
<keyword evidence="4" id="KW-0010">Activator</keyword>
<dbReference type="Bgee" id="ENSOCUG00000023626">
    <property type="expression patterns" value="Expressed in brain and 14 other cell types or tissues"/>
</dbReference>
<reference evidence="10 11" key="1">
    <citation type="journal article" date="2011" name="Nature">
        <title>A high-resolution map of human evolutionary constraint using 29 mammals.</title>
        <authorList>
            <person name="Lindblad-Toh K."/>
            <person name="Garber M."/>
            <person name="Zuk O."/>
            <person name="Lin M.F."/>
            <person name="Parker B.J."/>
            <person name="Washietl S."/>
            <person name="Kheradpour P."/>
            <person name="Ernst J."/>
            <person name="Jordan G."/>
            <person name="Mauceli E."/>
            <person name="Ward L.D."/>
            <person name="Lowe C.B."/>
            <person name="Holloway A.K."/>
            <person name="Clamp M."/>
            <person name="Gnerre S."/>
            <person name="Alfoldi J."/>
            <person name="Beal K."/>
            <person name="Chang J."/>
            <person name="Clawson H."/>
            <person name="Cuff J."/>
            <person name="Di Palma F."/>
            <person name="Fitzgerald S."/>
            <person name="Flicek P."/>
            <person name="Guttman M."/>
            <person name="Hubisz M.J."/>
            <person name="Jaffe D.B."/>
            <person name="Jungreis I."/>
            <person name="Kent W.J."/>
            <person name="Kostka D."/>
            <person name="Lara M."/>
            <person name="Martins A.L."/>
            <person name="Massingham T."/>
            <person name="Moltke I."/>
            <person name="Raney B.J."/>
            <person name="Rasmussen M.D."/>
            <person name="Robinson J."/>
            <person name="Stark A."/>
            <person name="Vilella A.J."/>
            <person name="Wen J."/>
            <person name="Xie X."/>
            <person name="Zody M.C."/>
            <person name="Baldwin J."/>
            <person name="Bloom T."/>
            <person name="Chin C.W."/>
            <person name="Heiman D."/>
            <person name="Nicol R."/>
            <person name="Nusbaum C."/>
            <person name="Young S."/>
            <person name="Wilkinson J."/>
            <person name="Worley K.C."/>
            <person name="Kovar C.L."/>
            <person name="Muzny D.M."/>
            <person name="Gibbs R.A."/>
            <person name="Cree A."/>
            <person name="Dihn H.H."/>
            <person name="Fowler G."/>
            <person name="Jhangiani S."/>
            <person name="Joshi V."/>
            <person name="Lee S."/>
            <person name="Lewis L.R."/>
            <person name="Nazareth L.V."/>
            <person name="Okwuonu G."/>
            <person name="Santibanez J."/>
            <person name="Warren W.C."/>
            <person name="Mardis E.R."/>
            <person name="Weinstock G.M."/>
            <person name="Wilson R.K."/>
            <person name="Delehaunty K."/>
            <person name="Dooling D."/>
            <person name="Fronik C."/>
            <person name="Fulton L."/>
            <person name="Fulton B."/>
            <person name="Graves T."/>
            <person name="Minx P."/>
            <person name="Sodergren E."/>
            <person name="Birney E."/>
            <person name="Margulies E.H."/>
            <person name="Herrero J."/>
            <person name="Green E.D."/>
            <person name="Haussler D."/>
            <person name="Siepel A."/>
            <person name="Goldman N."/>
            <person name="Pollard K.S."/>
            <person name="Pedersen J.S."/>
            <person name="Lander E.S."/>
            <person name="Kellis M."/>
        </authorList>
    </citation>
    <scope>NUCLEOTIDE SEQUENCE [LARGE SCALE GENOMIC DNA]</scope>
    <source>
        <strain evidence="11">Thorbecke</strain>
    </source>
</reference>
<dbReference type="AlphaFoldDB" id="G1TQE3"/>
<evidence type="ECO:0000256" key="6">
    <source>
        <dbReference type="ARBA" id="ARBA00023242"/>
    </source>
</evidence>
<dbReference type="CDD" id="cd20022">
    <property type="entry name" value="FH_FOXH"/>
    <property type="match status" value="1"/>
</dbReference>
<evidence type="ECO:0000256" key="8">
    <source>
        <dbReference type="SAM" id="MobiDB-lite"/>
    </source>
</evidence>
<feature type="region of interest" description="Disordered" evidence="8">
    <location>
        <begin position="1"/>
        <end position="25"/>
    </location>
</feature>
<reference evidence="10" key="2">
    <citation type="submission" date="2025-08" db="UniProtKB">
        <authorList>
            <consortium name="Ensembl"/>
        </authorList>
    </citation>
    <scope>IDENTIFICATION</scope>
    <source>
        <strain evidence="10">Thorbecke</strain>
    </source>
</reference>
<reference evidence="10" key="3">
    <citation type="submission" date="2025-09" db="UniProtKB">
        <authorList>
            <consortium name="Ensembl"/>
        </authorList>
    </citation>
    <scope>IDENTIFICATION</scope>
    <source>
        <strain evidence="10">Thorbecke</strain>
    </source>
</reference>
<evidence type="ECO:0000313" key="11">
    <source>
        <dbReference type="Proteomes" id="UP000001811"/>
    </source>
</evidence>
<keyword evidence="6 7" id="KW-0539">Nucleus</keyword>